<sequence length="43" mass="4936">MEAFFSEYVRCFRALIYGIAHLLHSNSFHVTTCTWNLGIVISS</sequence>
<keyword evidence="3" id="KW-1185">Reference proteome</keyword>
<dbReference type="Proteomes" id="UP000006727">
    <property type="component" value="Chromosome 1"/>
</dbReference>
<reference evidence="2" key="3">
    <citation type="submission" date="2020-12" db="UniProtKB">
        <authorList>
            <consortium name="EnsemblPlants"/>
        </authorList>
    </citation>
    <scope>IDENTIFICATION</scope>
</reference>
<dbReference type="Gramene" id="Pp3c1_27361V3.1">
    <property type="protein sequence ID" value="Pp3c1_27361V3.1"/>
    <property type="gene ID" value="Pp3c1_27361"/>
</dbReference>
<proteinExistence type="predicted"/>
<protein>
    <submittedName>
        <fullName evidence="1 2">Uncharacterized protein</fullName>
    </submittedName>
</protein>
<name>A0A2K1L9X3_PHYPA</name>
<gene>
    <name evidence="1" type="ORF">PHYPA_001249</name>
</gene>
<dbReference type="AlphaFoldDB" id="A0A2K1L9X3"/>
<dbReference type="EnsemblPlants" id="Pp3c1_27361V3.1">
    <property type="protein sequence ID" value="Pp3c1_27361V3.1"/>
    <property type="gene ID" value="Pp3c1_27361"/>
</dbReference>
<reference evidence="1 3" key="1">
    <citation type="journal article" date="2008" name="Science">
        <title>The Physcomitrella genome reveals evolutionary insights into the conquest of land by plants.</title>
        <authorList>
            <person name="Rensing S."/>
            <person name="Lang D."/>
            <person name="Zimmer A."/>
            <person name="Terry A."/>
            <person name="Salamov A."/>
            <person name="Shapiro H."/>
            <person name="Nishiyama T."/>
            <person name="Perroud P.-F."/>
            <person name="Lindquist E."/>
            <person name="Kamisugi Y."/>
            <person name="Tanahashi T."/>
            <person name="Sakakibara K."/>
            <person name="Fujita T."/>
            <person name="Oishi K."/>
            <person name="Shin-I T."/>
            <person name="Kuroki Y."/>
            <person name="Toyoda A."/>
            <person name="Suzuki Y."/>
            <person name="Hashimoto A."/>
            <person name="Yamaguchi K."/>
            <person name="Sugano A."/>
            <person name="Kohara Y."/>
            <person name="Fujiyama A."/>
            <person name="Anterola A."/>
            <person name="Aoki S."/>
            <person name="Ashton N."/>
            <person name="Barbazuk W.B."/>
            <person name="Barker E."/>
            <person name="Bennetzen J."/>
            <person name="Bezanilla M."/>
            <person name="Blankenship R."/>
            <person name="Cho S.H."/>
            <person name="Dutcher S."/>
            <person name="Estelle M."/>
            <person name="Fawcett J.A."/>
            <person name="Gundlach H."/>
            <person name="Hanada K."/>
            <person name="Heyl A."/>
            <person name="Hicks K.A."/>
            <person name="Hugh J."/>
            <person name="Lohr M."/>
            <person name="Mayer K."/>
            <person name="Melkozernov A."/>
            <person name="Murata T."/>
            <person name="Nelson D."/>
            <person name="Pils B."/>
            <person name="Prigge M."/>
            <person name="Reiss B."/>
            <person name="Renner T."/>
            <person name="Rombauts S."/>
            <person name="Rushton P."/>
            <person name="Sanderfoot A."/>
            <person name="Schween G."/>
            <person name="Shiu S.-H."/>
            <person name="Stueber K."/>
            <person name="Theodoulou F.L."/>
            <person name="Tu H."/>
            <person name="Van de Peer Y."/>
            <person name="Verrier P.J."/>
            <person name="Waters E."/>
            <person name="Wood A."/>
            <person name="Yang L."/>
            <person name="Cove D."/>
            <person name="Cuming A."/>
            <person name="Hasebe M."/>
            <person name="Lucas S."/>
            <person name="Mishler D.B."/>
            <person name="Reski R."/>
            <person name="Grigoriev I."/>
            <person name="Quatrano R.S."/>
            <person name="Boore J.L."/>
        </authorList>
    </citation>
    <scope>NUCLEOTIDE SEQUENCE [LARGE SCALE GENOMIC DNA]</scope>
    <source>
        <strain evidence="2 3">cv. Gransden 2004</strain>
    </source>
</reference>
<evidence type="ECO:0000313" key="2">
    <source>
        <dbReference type="EnsemblPlants" id="Pp3c1_27361V3.1"/>
    </source>
</evidence>
<evidence type="ECO:0000313" key="3">
    <source>
        <dbReference type="Proteomes" id="UP000006727"/>
    </source>
</evidence>
<accession>A0A2K1L9X3</accession>
<organism evidence="1">
    <name type="scientific">Physcomitrium patens</name>
    <name type="common">Spreading-leaved earth moss</name>
    <name type="synonym">Physcomitrella patens</name>
    <dbReference type="NCBI Taxonomy" id="3218"/>
    <lineage>
        <taxon>Eukaryota</taxon>
        <taxon>Viridiplantae</taxon>
        <taxon>Streptophyta</taxon>
        <taxon>Embryophyta</taxon>
        <taxon>Bryophyta</taxon>
        <taxon>Bryophytina</taxon>
        <taxon>Bryopsida</taxon>
        <taxon>Funariidae</taxon>
        <taxon>Funariales</taxon>
        <taxon>Funariaceae</taxon>
        <taxon>Physcomitrium</taxon>
    </lineage>
</organism>
<evidence type="ECO:0000313" key="1">
    <source>
        <dbReference type="EMBL" id="PNR62825.1"/>
    </source>
</evidence>
<reference evidence="1 3" key="2">
    <citation type="journal article" date="2018" name="Plant J.">
        <title>The Physcomitrella patens chromosome-scale assembly reveals moss genome structure and evolution.</title>
        <authorList>
            <person name="Lang D."/>
            <person name="Ullrich K.K."/>
            <person name="Murat F."/>
            <person name="Fuchs J."/>
            <person name="Jenkins J."/>
            <person name="Haas F.B."/>
            <person name="Piednoel M."/>
            <person name="Gundlach H."/>
            <person name="Van Bel M."/>
            <person name="Meyberg R."/>
            <person name="Vives C."/>
            <person name="Morata J."/>
            <person name="Symeonidi A."/>
            <person name="Hiss M."/>
            <person name="Muchero W."/>
            <person name="Kamisugi Y."/>
            <person name="Saleh O."/>
            <person name="Blanc G."/>
            <person name="Decker E.L."/>
            <person name="van Gessel N."/>
            <person name="Grimwood J."/>
            <person name="Hayes R.D."/>
            <person name="Graham S.W."/>
            <person name="Gunter L.E."/>
            <person name="McDaniel S.F."/>
            <person name="Hoernstein S.N.W."/>
            <person name="Larsson A."/>
            <person name="Li F.W."/>
            <person name="Perroud P.F."/>
            <person name="Phillips J."/>
            <person name="Ranjan P."/>
            <person name="Rokshar D.S."/>
            <person name="Rothfels C.J."/>
            <person name="Schneider L."/>
            <person name="Shu S."/>
            <person name="Stevenson D.W."/>
            <person name="Thummler F."/>
            <person name="Tillich M."/>
            <person name="Villarreal Aguilar J.C."/>
            <person name="Widiez T."/>
            <person name="Wong G.K."/>
            <person name="Wymore A."/>
            <person name="Zhang Y."/>
            <person name="Zimmer A.D."/>
            <person name="Quatrano R.S."/>
            <person name="Mayer K.F.X."/>
            <person name="Goodstein D."/>
            <person name="Casacuberta J.M."/>
            <person name="Vandepoele K."/>
            <person name="Reski R."/>
            <person name="Cuming A.C."/>
            <person name="Tuskan G.A."/>
            <person name="Maumus F."/>
            <person name="Salse J."/>
            <person name="Schmutz J."/>
            <person name="Rensing S.A."/>
        </authorList>
    </citation>
    <scope>NUCLEOTIDE SEQUENCE [LARGE SCALE GENOMIC DNA]</scope>
    <source>
        <strain evidence="2 3">cv. Gransden 2004</strain>
    </source>
</reference>
<dbReference type="EMBL" id="ABEU02000001">
    <property type="protein sequence ID" value="PNR62825.1"/>
    <property type="molecule type" value="Genomic_DNA"/>
</dbReference>
<dbReference type="InParanoid" id="A0A2K1L9X3"/>